<evidence type="ECO:0000313" key="2">
    <source>
        <dbReference type="Proteomes" id="UP000565711"/>
    </source>
</evidence>
<sequence>MVFCAPPPEYCSGPLSITYEHPRPGKPSSGRFVVSCVCGYTAEREPGDEWFMQRQGSHLTSGCEKWPAPEPATRRGQLWTAEEDAQVWDGTVREVAARLKRSRSAVQSRRLVVKAPQ</sequence>
<dbReference type="AlphaFoldDB" id="A0A846XYN5"/>
<dbReference type="RefSeq" id="WP_067870795.1">
    <property type="nucleotide sequence ID" value="NZ_JAAXOP010000003.1"/>
</dbReference>
<evidence type="ECO:0000313" key="1">
    <source>
        <dbReference type="EMBL" id="NKY50178.1"/>
    </source>
</evidence>
<dbReference type="Proteomes" id="UP000565711">
    <property type="component" value="Unassembled WGS sequence"/>
</dbReference>
<name>A0A846XYN5_9NOCA</name>
<reference evidence="1 2" key="1">
    <citation type="submission" date="2020-04" db="EMBL/GenBank/DDBJ databases">
        <title>MicrobeNet Type strains.</title>
        <authorList>
            <person name="Nicholson A.C."/>
        </authorList>
    </citation>
    <scope>NUCLEOTIDE SEQUENCE [LARGE SCALE GENOMIC DNA]</scope>
    <source>
        <strain evidence="1 2">JCM 12354</strain>
    </source>
</reference>
<comment type="caution">
    <text evidence="1">The sequence shown here is derived from an EMBL/GenBank/DDBJ whole genome shotgun (WGS) entry which is preliminary data.</text>
</comment>
<keyword evidence="2" id="KW-1185">Reference proteome</keyword>
<accession>A0A846XYN5</accession>
<organism evidence="1 2">
    <name type="scientific">Nocardia vermiculata</name>
    <dbReference type="NCBI Taxonomy" id="257274"/>
    <lineage>
        <taxon>Bacteria</taxon>
        <taxon>Bacillati</taxon>
        <taxon>Actinomycetota</taxon>
        <taxon>Actinomycetes</taxon>
        <taxon>Mycobacteriales</taxon>
        <taxon>Nocardiaceae</taxon>
        <taxon>Nocardia</taxon>
    </lineage>
</organism>
<protein>
    <submittedName>
        <fullName evidence="1">Uncharacterized protein</fullName>
    </submittedName>
</protein>
<dbReference type="EMBL" id="JAAXOP010000003">
    <property type="protein sequence ID" value="NKY50178.1"/>
    <property type="molecule type" value="Genomic_DNA"/>
</dbReference>
<proteinExistence type="predicted"/>
<gene>
    <name evidence="1" type="ORF">HGA08_08155</name>
</gene>